<dbReference type="InterPro" id="IPR036452">
    <property type="entry name" value="Ribo_hydro-like"/>
</dbReference>
<dbReference type="GO" id="GO:0045437">
    <property type="term" value="F:uridine nucleosidase activity"/>
    <property type="evidence" value="ECO:0007669"/>
    <property type="project" value="UniProtKB-ARBA"/>
</dbReference>
<dbReference type="Proteomes" id="UP001309876">
    <property type="component" value="Unassembled WGS sequence"/>
</dbReference>
<dbReference type="GO" id="GO:0008477">
    <property type="term" value="F:purine nucleosidase activity"/>
    <property type="evidence" value="ECO:0007669"/>
    <property type="project" value="TreeGrafter"/>
</dbReference>
<feature type="domain" description="Inosine/uridine-preferring nucleoside hydrolase" evidence="5">
    <location>
        <begin position="7"/>
        <end position="393"/>
    </location>
</feature>
<dbReference type="InterPro" id="IPR023186">
    <property type="entry name" value="IUNH"/>
</dbReference>
<dbReference type="Gene3D" id="3.90.245.10">
    <property type="entry name" value="Ribonucleoside hydrolase-like"/>
    <property type="match status" value="1"/>
</dbReference>
<evidence type="ECO:0000256" key="3">
    <source>
        <dbReference type="ARBA" id="ARBA00023295"/>
    </source>
</evidence>
<evidence type="ECO:0000259" key="5">
    <source>
        <dbReference type="Pfam" id="PF01156"/>
    </source>
</evidence>
<evidence type="ECO:0000256" key="2">
    <source>
        <dbReference type="ARBA" id="ARBA00022801"/>
    </source>
</evidence>
<dbReference type="GO" id="GO:0005829">
    <property type="term" value="C:cytosol"/>
    <property type="evidence" value="ECO:0007669"/>
    <property type="project" value="TreeGrafter"/>
</dbReference>
<dbReference type="InterPro" id="IPR001910">
    <property type="entry name" value="Inosine/uridine_hydrolase_dom"/>
</dbReference>
<protein>
    <recommendedName>
        <fullName evidence="5">Inosine/uridine-preferring nucleoside hydrolase domain-containing protein</fullName>
    </recommendedName>
</protein>
<accession>A0AAN7YFQ2</accession>
<dbReference type="PANTHER" id="PTHR12304:SF56">
    <property type="entry name" value="HYDROLASE, PUTATIVE (AFU_ORTHOLOGUE AFUA_1G11790)-RELATED"/>
    <property type="match status" value="1"/>
</dbReference>
<comment type="similarity">
    <text evidence="1">Belongs to the IUNH family.</text>
</comment>
<reference evidence="6 7" key="1">
    <citation type="submission" date="2023-08" db="EMBL/GenBank/DDBJ databases">
        <title>Black Yeasts Isolated from many extreme environments.</title>
        <authorList>
            <person name="Coleine C."/>
            <person name="Stajich J.E."/>
            <person name="Selbmann L."/>
        </authorList>
    </citation>
    <scope>NUCLEOTIDE SEQUENCE [LARGE SCALE GENOMIC DNA]</scope>
    <source>
        <strain evidence="6 7">CCFEE 5910</strain>
    </source>
</reference>
<dbReference type="Pfam" id="PF01156">
    <property type="entry name" value="IU_nuc_hydro"/>
    <property type="match status" value="1"/>
</dbReference>
<feature type="region of interest" description="Disordered" evidence="4">
    <location>
        <begin position="378"/>
        <end position="408"/>
    </location>
</feature>
<dbReference type="PROSITE" id="PS01247">
    <property type="entry name" value="IUNH"/>
    <property type="match status" value="1"/>
</dbReference>
<gene>
    <name evidence="6" type="ORF">LTR05_001942</name>
</gene>
<dbReference type="EMBL" id="JAVRRJ010000001">
    <property type="protein sequence ID" value="KAK5091757.1"/>
    <property type="molecule type" value="Genomic_DNA"/>
</dbReference>
<feature type="compositionally biased region" description="Basic and acidic residues" evidence="4">
    <location>
        <begin position="394"/>
        <end position="404"/>
    </location>
</feature>
<dbReference type="AlphaFoldDB" id="A0AAN7YFQ2"/>
<evidence type="ECO:0000313" key="7">
    <source>
        <dbReference type="Proteomes" id="UP001309876"/>
    </source>
</evidence>
<organism evidence="6 7">
    <name type="scientific">Lithohypha guttulata</name>
    <dbReference type="NCBI Taxonomy" id="1690604"/>
    <lineage>
        <taxon>Eukaryota</taxon>
        <taxon>Fungi</taxon>
        <taxon>Dikarya</taxon>
        <taxon>Ascomycota</taxon>
        <taxon>Pezizomycotina</taxon>
        <taxon>Eurotiomycetes</taxon>
        <taxon>Chaetothyriomycetidae</taxon>
        <taxon>Chaetothyriales</taxon>
        <taxon>Trichomeriaceae</taxon>
        <taxon>Lithohypha</taxon>
    </lineage>
</organism>
<keyword evidence="7" id="KW-1185">Reference proteome</keyword>
<dbReference type="PANTHER" id="PTHR12304">
    <property type="entry name" value="INOSINE-URIDINE PREFERRING NUCLEOSIDE HYDROLASE"/>
    <property type="match status" value="1"/>
</dbReference>
<dbReference type="SUPFAM" id="SSF53590">
    <property type="entry name" value="Nucleoside hydrolase"/>
    <property type="match status" value="1"/>
</dbReference>
<evidence type="ECO:0000256" key="1">
    <source>
        <dbReference type="ARBA" id="ARBA00009176"/>
    </source>
</evidence>
<keyword evidence="2" id="KW-0378">Hydrolase</keyword>
<proteinExistence type="inferred from homology"/>
<evidence type="ECO:0000256" key="4">
    <source>
        <dbReference type="SAM" id="MobiDB-lite"/>
    </source>
</evidence>
<name>A0AAN7YFQ2_9EURO</name>
<dbReference type="InterPro" id="IPR015910">
    <property type="entry name" value="I/U_nuclsd_hydro_CS"/>
</dbReference>
<evidence type="ECO:0000313" key="6">
    <source>
        <dbReference type="EMBL" id="KAK5091757.1"/>
    </source>
</evidence>
<dbReference type="GO" id="GO:0006152">
    <property type="term" value="P:purine nucleoside catabolic process"/>
    <property type="evidence" value="ECO:0007669"/>
    <property type="project" value="TreeGrafter"/>
</dbReference>
<sequence length="440" mass="48499">MAPKRRVIIDTDPGNDDVIALLLALAAPASELEVVLISCVEGNVDVRACLRNVVAIFHILDREIKWRKSQGLPAGFEGVTAYKPLVAIGANEPLHGGTDNADYFHGADGVGGSTQTHPEFNPHESWESLFEKPPPDDDLTKKAKDIDQDVEKETKEELFSNFTPSLEPAHKEILKVLRDSEADTISIISIGPLTNLALAAAEDPETFLRCKEVISMGGAIDALGNVTPNAEFNVWADPHAAARVYALTSQVPSSTMPLMSENFAGKDLPAYPPKLSKQLKLILMSLDITEQHVVTRSQFERKSQDLAKRGSPLAQWMTAFLTPMLNKMAALHHGHDDDPSLALHDPLCVWYLLTEDDPKWTTSEKSPEDIRVETQGQWTRGMTVADKRPRRRRNSDGEAPHDRGNWLGRISGNRVEKMKGSPGEDIAGAWILDRILGYVS</sequence>
<comment type="caution">
    <text evidence="6">The sequence shown here is derived from an EMBL/GenBank/DDBJ whole genome shotgun (WGS) entry which is preliminary data.</text>
</comment>
<keyword evidence="3" id="KW-0326">Glycosidase</keyword>